<evidence type="ECO:0000313" key="1">
    <source>
        <dbReference type="EMBL" id="CAK9002836.1"/>
    </source>
</evidence>
<accession>A0ABP0IJQ1</accession>
<dbReference type="Proteomes" id="UP001642464">
    <property type="component" value="Unassembled WGS sequence"/>
</dbReference>
<comment type="caution">
    <text evidence="1">The sequence shown here is derived from an EMBL/GenBank/DDBJ whole genome shotgun (WGS) entry which is preliminary data.</text>
</comment>
<name>A0ABP0IJQ1_9DINO</name>
<sequence>MVSTDNCARLTPLLARDAYSIAKPVRLSQRNGCAGTSLPRKVIYLKDVQNLRVCLAGCATCASMSRIPRQSSGQDSKTLLIKRLSSQYGCSEVEVERSLSVFQLADRSGDGTIQREVWVRSFCQCSGLCACMAALCCAVAASIFIYVAGDGAGNGPAPAAVAYKCTSDLYFGRVLKPEQKGLAIDDTTFHECGHAIPRMWPNTQAPLTSLRLFKAWDKAWPDGGRVEAWSQLEVVVREGQMQVLVGTQVTCDEQDDDRDWRLVKQLVQVLGRQHVMGIAVGNELELLQFKENVSTECIQRMWKGGYFLRKLSERAADLDHLDGFDNVPLTSVFGGYILSGSPFVETPGAMVQTFLREALKMCATSRHQWVFALNIYPYFATNNVLDPGTTDQCTGSLQSDLCFSKGCNLPSTIQLMRQKMSLLVGSTDSLLWIGETGWSSPQAATLTGAMTSCPAFSSTHSLKRYYSNFLKWTLDIPDVAGPDHIFYFTARDSGNFGVGEHFGLVANCNSQKCKLQSNSSEELFV</sequence>
<dbReference type="EMBL" id="CAXAMM010004213">
    <property type="protein sequence ID" value="CAK9002836.1"/>
    <property type="molecule type" value="Genomic_DNA"/>
</dbReference>
<dbReference type="SUPFAM" id="SSF51445">
    <property type="entry name" value="(Trans)glycosidases"/>
    <property type="match status" value="1"/>
</dbReference>
<keyword evidence="2" id="KW-1185">Reference proteome</keyword>
<organism evidence="1 2">
    <name type="scientific">Durusdinium trenchii</name>
    <dbReference type="NCBI Taxonomy" id="1381693"/>
    <lineage>
        <taxon>Eukaryota</taxon>
        <taxon>Sar</taxon>
        <taxon>Alveolata</taxon>
        <taxon>Dinophyceae</taxon>
        <taxon>Suessiales</taxon>
        <taxon>Symbiodiniaceae</taxon>
        <taxon>Durusdinium</taxon>
    </lineage>
</organism>
<reference evidence="1 2" key="1">
    <citation type="submission" date="2024-02" db="EMBL/GenBank/DDBJ databases">
        <authorList>
            <person name="Chen Y."/>
            <person name="Shah S."/>
            <person name="Dougan E. K."/>
            <person name="Thang M."/>
            <person name="Chan C."/>
        </authorList>
    </citation>
    <scope>NUCLEOTIDE SEQUENCE [LARGE SCALE GENOMIC DNA]</scope>
</reference>
<dbReference type="Gene3D" id="3.20.20.80">
    <property type="entry name" value="Glycosidases"/>
    <property type="match status" value="1"/>
</dbReference>
<dbReference type="InterPro" id="IPR017853">
    <property type="entry name" value="GH"/>
</dbReference>
<protein>
    <submittedName>
        <fullName evidence="1">Carnosine synthase 1</fullName>
    </submittedName>
</protein>
<proteinExistence type="predicted"/>
<gene>
    <name evidence="1" type="ORF">SCF082_LOCUS7494</name>
</gene>
<evidence type="ECO:0000313" key="2">
    <source>
        <dbReference type="Proteomes" id="UP001642464"/>
    </source>
</evidence>